<protein>
    <submittedName>
        <fullName evidence="1">Uncharacterized protein</fullName>
    </submittedName>
</protein>
<organism evidence="1 2">
    <name type="scientific">Catenaria anguillulae PL171</name>
    <dbReference type="NCBI Taxonomy" id="765915"/>
    <lineage>
        <taxon>Eukaryota</taxon>
        <taxon>Fungi</taxon>
        <taxon>Fungi incertae sedis</taxon>
        <taxon>Blastocladiomycota</taxon>
        <taxon>Blastocladiomycetes</taxon>
        <taxon>Blastocladiales</taxon>
        <taxon>Catenariaceae</taxon>
        <taxon>Catenaria</taxon>
    </lineage>
</organism>
<reference evidence="1 2" key="1">
    <citation type="submission" date="2016-07" db="EMBL/GenBank/DDBJ databases">
        <title>Pervasive Adenine N6-methylation of Active Genes in Fungi.</title>
        <authorList>
            <consortium name="DOE Joint Genome Institute"/>
            <person name="Mondo S.J."/>
            <person name="Dannebaum R.O."/>
            <person name="Kuo R.C."/>
            <person name="Labutti K."/>
            <person name="Haridas S."/>
            <person name="Kuo A."/>
            <person name="Salamov A."/>
            <person name="Ahrendt S.R."/>
            <person name="Lipzen A."/>
            <person name="Sullivan W."/>
            <person name="Andreopoulos W.B."/>
            <person name="Clum A."/>
            <person name="Lindquist E."/>
            <person name="Daum C."/>
            <person name="Ramamoorthy G.K."/>
            <person name="Gryganskyi A."/>
            <person name="Culley D."/>
            <person name="Magnuson J.K."/>
            <person name="James T.Y."/>
            <person name="O'Malley M.A."/>
            <person name="Stajich J.E."/>
            <person name="Spatafora J.W."/>
            <person name="Visel A."/>
            <person name="Grigoriev I.V."/>
        </authorList>
    </citation>
    <scope>NUCLEOTIDE SEQUENCE [LARGE SCALE GENOMIC DNA]</scope>
    <source>
        <strain evidence="1 2">PL171</strain>
    </source>
</reference>
<dbReference type="Proteomes" id="UP000193411">
    <property type="component" value="Unassembled WGS sequence"/>
</dbReference>
<evidence type="ECO:0000313" key="2">
    <source>
        <dbReference type="Proteomes" id="UP000193411"/>
    </source>
</evidence>
<gene>
    <name evidence="1" type="ORF">BCR44DRAFT_66121</name>
</gene>
<evidence type="ECO:0000313" key="1">
    <source>
        <dbReference type="EMBL" id="ORZ32274.1"/>
    </source>
</evidence>
<dbReference type="AlphaFoldDB" id="A0A1Y2HE44"/>
<accession>A0A1Y2HE44</accession>
<keyword evidence="2" id="KW-1185">Reference proteome</keyword>
<dbReference type="OrthoDB" id="2150742at2759"/>
<dbReference type="EMBL" id="MCFL01000048">
    <property type="protein sequence ID" value="ORZ32274.1"/>
    <property type="molecule type" value="Genomic_DNA"/>
</dbReference>
<name>A0A1Y2HE44_9FUNG</name>
<proteinExistence type="predicted"/>
<sequence length="191" mass="20740">MGGPVVLNDLGGIEALTYVPDAENPDVGFFFVGRQEDARIFVFQVPAALADPVASIRQPQISEMRYLGAIRPPGPGKDLSALYSTAGSQLFAVFDKAQELIEMDLLDKRIAAVMELARVGSAQVDNVAALVDMSRVKTTVVETPRRGIEAFAIAPTADGQLHLFVGLDHNKKKVRELHRYTCKVEDDQASS</sequence>
<comment type="caution">
    <text evidence="1">The sequence shown here is derived from an EMBL/GenBank/DDBJ whole genome shotgun (WGS) entry which is preliminary data.</text>
</comment>